<organism evidence="1 2">
    <name type="scientific">Puccinia sorghi</name>
    <dbReference type="NCBI Taxonomy" id="27349"/>
    <lineage>
        <taxon>Eukaryota</taxon>
        <taxon>Fungi</taxon>
        <taxon>Dikarya</taxon>
        <taxon>Basidiomycota</taxon>
        <taxon>Pucciniomycotina</taxon>
        <taxon>Pucciniomycetes</taxon>
        <taxon>Pucciniales</taxon>
        <taxon>Pucciniaceae</taxon>
        <taxon>Puccinia</taxon>
    </lineage>
</organism>
<gene>
    <name evidence="1" type="ORF">VP01_1175g6</name>
</gene>
<evidence type="ECO:0000313" key="2">
    <source>
        <dbReference type="Proteomes" id="UP000037035"/>
    </source>
</evidence>
<dbReference type="EMBL" id="LAVV01001954">
    <property type="protein sequence ID" value="KNZ63194.1"/>
    <property type="molecule type" value="Genomic_DNA"/>
</dbReference>
<sequence length="51" mass="6198">MNSSPFSLWYFCMICFWNSKTIELQIKFNMIVWMKKKGKYSLLFFTSNDSI</sequence>
<proteinExistence type="predicted"/>
<name>A0A0L6VR76_9BASI</name>
<reference evidence="1 2" key="1">
    <citation type="submission" date="2015-08" db="EMBL/GenBank/DDBJ databases">
        <title>Next Generation Sequencing and Analysis of the Genome of Puccinia sorghi L Schw, the Causal Agent of Maize Common Rust.</title>
        <authorList>
            <person name="Rochi L."/>
            <person name="Burguener G."/>
            <person name="Darino M."/>
            <person name="Turjanski A."/>
            <person name="Kreff E."/>
            <person name="Dieguez M.J."/>
            <person name="Sacco F."/>
        </authorList>
    </citation>
    <scope>NUCLEOTIDE SEQUENCE [LARGE SCALE GENOMIC DNA]</scope>
    <source>
        <strain evidence="1 2">RO10H11247</strain>
    </source>
</reference>
<protein>
    <submittedName>
        <fullName evidence="1">Putative signal peptide protein</fullName>
    </submittedName>
</protein>
<evidence type="ECO:0000313" key="1">
    <source>
        <dbReference type="EMBL" id="KNZ63194.1"/>
    </source>
</evidence>
<comment type="caution">
    <text evidence="1">The sequence shown here is derived from an EMBL/GenBank/DDBJ whole genome shotgun (WGS) entry which is preliminary data.</text>
</comment>
<accession>A0A0L6VR76</accession>
<dbReference type="AlphaFoldDB" id="A0A0L6VR76"/>
<dbReference type="Proteomes" id="UP000037035">
    <property type="component" value="Unassembled WGS sequence"/>
</dbReference>
<keyword evidence="2" id="KW-1185">Reference proteome</keyword>
<dbReference type="VEuPathDB" id="FungiDB:VP01_1175g6"/>